<evidence type="ECO:0000313" key="1">
    <source>
        <dbReference type="EMBL" id="CAB4140766.1"/>
    </source>
</evidence>
<protein>
    <submittedName>
        <fullName evidence="1">Uncharacterized protein</fullName>
    </submittedName>
</protein>
<reference evidence="1" key="1">
    <citation type="submission" date="2020-04" db="EMBL/GenBank/DDBJ databases">
        <authorList>
            <person name="Chiriac C."/>
            <person name="Salcher M."/>
            <person name="Ghai R."/>
            <person name="Kavagutti S V."/>
        </authorList>
    </citation>
    <scope>NUCLEOTIDE SEQUENCE</scope>
</reference>
<gene>
    <name evidence="1" type="ORF">UFOVP395_101</name>
</gene>
<sequence length="226" mass="26684">MKVYIGPYKNYIGPYQIAEKILFWKNKYAINEDSYFDQHPDSIAIHKLGDFLYKIPGFQKLCDWIDSRKKRKISVHIDGHDVWNADYTLALIIAPVLKKLKEQKHGCPFVDDEDVPEHLRATAATPLTEEEKNTGHTDDLWEQRWEWVLDEMIWAFEQHAADDWEDQFYSGVTDLHIEKNEQTGYGVLINGPNHTFKIDLEGRNAAYKRMENGRRLFAKYYQSLWD</sequence>
<proteinExistence type="predicted"/>
<organism evidence="1">
    <name type="scientific">uncultured Caudovirales phage</name>
    <dbReference type="NCBI Taxonomy" id="2100421"/>
    <lineage>
        <taxon>Viruses</taxon>
        <taxon>Duplodnaviria</taxon>
        <taxon>Heunggongvirae</taxon>
        <taxon>Uroviricota</taxon>
        <taxon>Caudoviricetes</taxon>
        <taxon>Peduoviridae</taxon>
        <taxon>Maltschvirus</taxon>
        <taxon>Maltschvirus maltsch</taxon>
    </lineage>
</organism>
<dbReference type="EMBL" id="LR796380">
    <property type="protein sequence ID" value="CAB4140766.1"/>
    <property type="molecule type" value="Genomic_DNA"/>
</dbReference>
<accession>A0A6J5M6I5</accession>
<name>A0A6J5M6I5_9CAUD</name>